<evidence type="ECO:0000256" key="6">
    <source>
        <dbReference type="ARBA" id="ARBA00022729"/>
    </source>
</evidence>
<dbReference type="SUPFAM" id="SSF89392">
    <property type="entry name" value="Prokaryotic lipoproteins and lipoprotein localization factors"/>
    <property type="match status" value="1"/>
</dbReference>
<dbReference type="InterPro" id="IPR018323">
    <property type="entry name" value="OM_lipoprot_carrier_LolA_Pbac"/>
</dbReference>
<evidence type="ECO:0000313" key="14">
    <source>
        <dbReference type="Proteomes" id="UP000194977"/>
    </source>
</evidence>
<dbReference type="EMBL" id="NARP01000019">
    <property type="protein sequence ID" value="OTP99256.1"/>
    <property type="molecule type" value="Genomic_DNA"/>
</dbReference>
<feature type="signal peptide" evidence="10">
    <location>
        <begin position="1"/>
        <end position="18"/>
    </location>
</feature>
<name>A0A242NGZ1_9GAMM</name>
<dbReference type="OrthoDB" id="9787361at2"/>
<accession>A0A242NGZ1</accession>
<dbReference type="EMBL" id="NART01000048">
    <property type="protein sequence ID" value="OTQ09242.1"/>
    <property type="molecule type" value="Genomic_DNA"/>
</dbReference>
<dbReference type="InterPro" id="IPR004564">
    <property type="entry name" value="OM_lipoprot_carrier_LolA-like"/>
</dbReference>
<organism evidence="11 14">
    <name type="scientific">Gilliamella apicola</name>
    <dbReference type="NCBI Taxonomy" id="1196095"/>
    <lineage>
        <taxon>Bacteria</taxon>
        <taxon>Pseudomonadati</taxon>
        <taxon>Pseudomonadota</taxon>
        <taxon>Gammaproteobacteria</taxon>
        <taxon>Orbales</taxon>
        <taxon>Orbaceae</taxon>
        <taxon>Gilliamella</taxon>
    </lineage>
</organism>
<keyword evidence="8 10" id="KW-0653">Protein transport</keyword>
<dbReference type="HAMAP" id="MF_00240">
    <property type="entry name" value="LolA"/>
    <property type="match status" value="1"/>
</dbReference>
<dbReference type="RefSeq" id="WP_086301075.1">
    <property type="nucleotide sequence ID" value="NZ_MZNE01000123.1"/>
</dbReference>
<keyword evidence="13" id="KW-1185">Reference proteome</keyword>
<dbReference type="GO" id="GO:0044874">
    <property type="term" value="P:lipoprotein localization to outer membrane"/>
    <property type="evidence" value="ECO:0007669"/>
    <property type="project" value="UniProtKB-UniRule"/>
</dbReference>
<dbReference type="NCBIfam" id="TIGR00547">
    <property type="entry name" value="lolA"/>
    <property type="match status" value="1"/>
</dbReference>
<comment type="caution">
    <text evidence="11">The sequence shown here is derived from an EMBL/GenBank/DDBJ whole genome shotgun (WGS) entry which is preliminary data.</text>
</comment>
<keyword evidence="6 10" id="KW-0732">Signal</keyword>
<feature type="chain" id="PRO_5013416607" description="Outer-membrane lipoprotein carrier protein" evidence="10">
    <location>
        <begin position="19"/>
        <end position="197"/>
    </location>
</feature>
<evidence type="ECO:0000313" key="11">
    <source>
        <dbReference type="EMBL" id="OTP99256.1"/>
    </source>
</evidence>
<proteinExistence type="inferred from homology"/>
<sequence length="197" mass="22537" precursor="true">MKKFLLLMGLLTSISVWAGDKELLQQRLDKIDGFYAHFSQEVKTADNQLVQEGRGELWVTRPYYFNWTMNEPDETSIISDGTNMWVYTPAVEQVSVMDLKKAVDNRLMLLITDSRNAIWNVYTVTRKQDSFTLKPTDGSNQDFVISVLPTGMISNFSIIEEDGQRSYYELSSQKLGKVDLSKFKFTPPAGIAIDDQR</sequence>
<dbReference type="InterPro" id="IPR029046">
    <property type="entry name" value="LolA/LolB/LppX"/>
</dbReference>
<dbReference type="Proteomes" id="UP000194977">
    <property type="component" value="Unassembled WGS sequence"/>
</dbReference>
<keyword evidence="11" id="KW-0449">Lipoprotein</keyword>
<dbReference type="PANTHER" id="PTHR35869">
    <property type="entry name" value="OUTER-MEMBRANE LIPOPROTEIN CARRIER PROTEIN"/>
    <property type="match status" value="1"/>
</dbReference>
<evidence type="ECO:0000256" key="7">
    <source>
        <dbReference type="ARBA" id="ARBA00022764"/>
    </source>
</evidence>
<comment type="function">
    <text evidence="10">Participates in the translocation of lipoproteins from the inner membrane to the outer membrane. Only forms a complex with a lipoprotein if the residue after the N-terminal Cys is not an aspartate (The Asp acts as a targeting signal to indicate that the lipoprotein should stay in the inner membrane).</text>
</comment>
<keyword evidence="7 10" id="KW-0574">Periplasm</keyword>
<evidence type="ECO:0000256" key="8">
    <source>
        <dbReference type="ARBA" id="ARBA00022927"/>
    </source>
</evidence>
<dbReference type="Pfam" id="PF03548">
    <property type="entry name" value="LolA"/>
    <property type="match status" value="1"/>
</dbReference>
<protein>
    <recommendedName>
        <fullName evidence="4 10">Outer-membrane lipoprotein carrier protein</fullName>
    </recommendedName>
</protein>
<dbReference type="GO" id="GO:0030288">
    <property type="term" value="C:outer membrane-bounded periplasmic space"/>
    <property type="evidence" value="ECO:0007669"/>
    <property type="project" value="TreeGrafter"/>
</dbReference>
<dbReference type="PANTHER" id="PTHR35869:SF1">
    <property type="entry name" value="OUTER-MEMBRANE LIPOPROTEIN CARRIER PROTEIN"/>
    <property type="match status" value="1"/>
</dbReference>
<dbReference type="Gene3D" id="2.50.20.10">
    <property type="entry name" value="Lipoprotein localisation LolA/LolB/LppX"/>
    <property type="match status" value="1"/>
</dbReference>
<comment type="subcellular location">
    <subcellularLocation>
        <location evidence="1 10">Periplasm</location>
    </subcellularLocation>
</comment>
<evidence type="ECO:0000256" key="2">
    <source>
        <dbReference type="ARBA" id="ARBA00007615"/>
    </source>
</evidence>
<evidence type="ECO:0000256" key="4">
    <source>
        <dbReference type="ARBA" id="ARBA00014035"/>
    </source>
</evidence>
<gene>
    <name evidence="10" type="primary">lolA</name>
    <name evidence="12" type="ORF">B6C91_09780</name>
    <name evidence="11" type="ORF">B6D08_08330</name>
</gene>
<dbReference type="CDD" id="cd16325">
    <property type="entry name" value="LolA"/>
    <property type="match status" value="1"/>
</dbReference>
<evidence type="ECO:0000256" key="5">
    <source>
        <dbReference type="ARBA" id="ARBA00022448"/>
    </source>
</evidence>
<comment type="similarity">
    <text evidence="2 10">Belongs to the LolA family.</text>
</comment>
<reference evidence="13 14" key="1">
    <citation type="submission" date="2017-03" db="EMBL/GenBank/DDBJ databases">
        <title>Comparative genomics of honeybee gut symbionts reveal geographically distinct and subgroup specific antibiotic resistance.</title>
        <authorList>
            <person name="Ludvigsen J."/>
            <person name="Porcellato D."/>
            <person name="Labee-Lund T.M."/>
            <person name="Amdam G.V."/>
            <person name="Rudi K."/>
        </authorList>
    </citation>
    <scope>NUCLEOTIDE SEQUENCE [LARGE SCALE GENOMIC DNA]</scope>
    <source>
        <strain evidence="11 14">A-7-12</strain>
        <strain evidence="12 13">A-9-12</strain>
    </source>
</reference>
<keyword evidence="5 10" id="KW-0813">Transport</keyword>
<evidence type="ECO:0000313" key="13">
    <source>
        <dbReference type="Proteomes" id="UP000194800"/>
    </source>
</evidence>
<comment type="subunit">
    <text evidence="3 10">Monomer.</text>
</comment>
<dbReference type="AlphaFoldDB" id="A0A242NGZ1"/>
<evidence type="ECO:0000256" key="1">
    <source>
        <dbReference type="ARBA" id="ARBA00004418"/>
    </source>
</evidence>
<evidence type="ECO:0000256" key="10">
    <source>
        <dbReference type="HAMAP-Rule" id="MF_00240"/>
    </source>
</evidence>
<dbReference type="GO" id="GO:0042953">
    <property type="term" value="P:lipoprotein transport"/>
    <property type="evidence" value="ECO:0007669"/>
    <property type="project" value="InterPro"/>
</dbReference>
<dbReference type="Proteomes" id="UP000194800">
    <property type="component" value="Unassembled WGS sequence"/>
</dbReference>
<evidence type="ECO:0000313" key="12">
    <source>
        <dbReference type="EMBL" id="OTQ09242.1"/>
    </source>
</evidence>
<evidence type="ECO:0000256" key="3">
    <source>
        <dbReference type="ARBA" id="ARBA00011245"/>
    </source>
</evidence>
<evidence type="ECO:0000256" key="9">
    <source>
        <dbReference type="ARBA" id="ARBA00023186"/>
    </source>
</evidence>
<keyword evidence="9 10" id="KW-0143">Chaperone</keyword>